<reference evidence="8 9" key="1">
    <citation type="submission" date="2024-08" db="EMBL/GenBank/DDBJ databases">
        <title>Whole-genome sequencing of halo(alkali)philic microorganisms from hypersaline lakes.</title>
        <authorList>
            <person name="Sorokin D.Y."/>
            <person name="Merkel A.Y."/>
            <person name="Messina E."/>
            <person name="Yakimov M."/>
        </authorList>
    </citation>
    <scope>NUCLEOTIDE SEQUENCE [LARGE SCALE GENOMIC DNA]</scope>
    <source>
        <strain evidence="8 9">AB-hyl4</strain>
    </source>
</reference>
<evidence type="ECO:0000256" key="1">
    <source>
        <dbReference type="ARBA" id="ARBA00022741"/>
    </source>
</evidence>
<evidence type="ECO:0000256" key="3">
    <source>
        <dbReference type="ARBA" id="ARBA00022840"/>
    </source>
</evidence>
<dbReference type="Proteomes" id="UP001575105">
    <property type="component" value="Unassembled WGS sequence"/>
</dbReference>
<protein>
    <submittedName>
        <fullName evidence="8">Galactokinase</fullName>
    </submittedName>
</protein>
<keyword evidence="4" id="KW-0299">Galactose metabolism</keyword>
<dbReference type="EMBL" id="JBGUBD010000003">
    <property type="protein sequence ID" value="MFA9477827.1"/>
    <property type="molecule type" value="Genomic_DNA"/>
</dbReference>
<evidence type="ECO:0000313" key="9">
    <source>
        <dbReference type="Proteomes" id="UP001575105"/>
    </source>
</evidence>
<name>A0ABV4U2L4_9BACT</name>
<evidence type="ECO:0000259" key="6">
    <source>
        <dbReference type="Pfam" id="PF00288"/>
    </source>
</evidence>
<sequence length="522" mass="55396">MAAFPEAPGGTSSSVLTMQPTRRLLDAAAQANLFESGRPVHVARAPGRLDVMGGIADYSGAVVCELPLAVAAATAVQLRYDDQVVCRSAQAQREVRLPVERLLDPDPLAVRRACDDADGWARYPLGCVWWLLQQQARTQDRAIGQLRHGVTLAIDSDVPLGGGVASSAAIEVASMTAMLSVLGATLTPMDLAAGCQAVENHVVGAPCGIMDQATAVLGQADALFVLLCQPDESGRPARVIDTALPVPTGYTFVGVHSGVTHDVKGDSYVDTRVAAFIAQKLLSQLDPDEDHTRGYLANVDPERFISTWRAELPETMLGEVFLKRHGATNDTVTAVSPEKMYHVRAAATHHVLEAERGRQFIDLVRRCGGEQPTYDQAVTSRHVNAASPGIVGLLKQWLSGATSAATSSASEQPCDTETLMTRAGELMYASHASYGEYARLGHSMTDRLVEMARAIGPAGGVYGARITGAGDGGTAVMLVRETDDVLAKIDELRQQYTRETNQPTSLFRGSGPGAVATGTARV</sequence>
<accession>A0ABV4U2L4</accession>
<gene>
    <name evidence="8" type="ORF">ACERK3_05905</name>
</gene>
<dbReference type="InterPro" id="IPR000705">
    <property type="entry name" value="Galactokinase"/>
</dbReference>
<keyword evidence="3" id="KW-0067">ATP-binding</keyword>
<dbReference type="Gene3D" id="3.30.230.10">
    <property type="match status" value="1"/>
</dbReference>
<keyword evidence="4" id="KW-0119">Carbohydrate metabolism</keyword>
<evidence type="ECO:0000256" key="4">
    <source>
        <dbReference type="ARBA" id="ARBA00023144"/>
    </source>
</evidence>
<evidence type="ECO:0000256" key="2">
    <source>
        <dbReference type="ARBA" id="ARBA00022777"/>
    </source>
</evidence>
<dbReference type="RefSeq" id="WP_425344752.1">
    <property type="nucleotide sequence ID" value="NZ_JBGUBD010000003.1"/>
</dbReference>
<dbReference type="SUPFAM" id="SSF54211">
    <property type="entry name" value="Ribosomal protein S5 domain 2-like"/>
    <property type="match status" value="1"/>
</dbReference>
<dbReference type="InterPro" id="IPR014721">
    <property type="entry name" value="Ribsml_uS5_D2-typ_fold_subgr"/>
</dbReference>
<evidence type="ECO:0000259" key="7">
    <source>
        <dbReference type="Pfam" id="PF08544"/>
    </source>
</evidence>
<dbReference type="Gene3D" id="3.30.70.890">
    <property type="entry name" value="GHMP kinase, C-terminal domain"/>
    <property type="match status" value="1"/>
</dbReference>
<dbReference type="PRINTS" id="PR00473">
    <property type="entry name" value="GALCTOKINASE"/>
</dbReference>
<dbReference type="PIRSF" id="PIRSF000530">
    <property type="entry name" value="Galactokinase"/>
    <property type="match status" value="1"/>
</dbReference>
<dbReference type="InterPro" id="IPR006204">
    <property type="entry name" value="GHMP_kinase_N_dom"/>
</dbReference>
<feature type="region of interest" description="Disordered" evidence="5">
    <location>
        <begin position="502"/>
        <end position="522"/>
    </location>
</feature>
<evidence type="ECO:0000256" key="5">
    <source>
        <dbReference type="SAM" id="MobiDB-lite"/>
    </source>
</evidence>
<dbReference type="InterPro" id="IPR020568">
    <property type="entry name" value="Ribosomal_Su5_D2-typ_SF"/>
</dbReference>
<dbReference type="Pfam" id="PF08544">
    <property type="entry name" value="GHMP_kinases_C"/>
    <property type="match status" value="1"/>
</dbReference>
<dbReference type="InterPro" id="IPR036554">
    <property type="entry name" value="GHMP_kinase_C_sf"/>
</dbReference>
<dbReference type="PANTHER" id="PTHR10457">
    <property type="entry name" value="MEVALONATE KINASE/GALACTOKINASE"/>
    <property type="match status" value="1"/>
</dbReference>
<evidence type="ECO:0000313" key="8">
    <source>
        <dbReference type="EMBL" id="MFA9477827.1"/>
    </source>
</evidence>
<comment type="caution">
    <text evidence="8">The sequence shown here is derived from an EMBL/GenBank/DDBJ whole genome shotgun (WGS) entry which is preliminary data.</text>
</comment>
<dbReference type="PRINTS" id="PR00959">
    <property type="entry name" value="MEVGALKINASE"/>
</dbReference>
<dbReference type="SUPFAM" id="SSF55060">
    <property type="entry name" value="GHMP Kinase, C-terminal domain"/>
    <property type="match status" value="1"/>
</dbReference>
<dbReference type="Pfam" id="PF00288">
    <property type="entry name" value="GHMP_kinases_N"/>
    <property type="match status" value="1"/>
</dbReference>
<keyword evidence="2" id="KW-0808">Transferase</keyword>
<dbReference type="PANTHER" id="PTHR10457:SF35">
    <property type="entry name" value="L-ARABINOKINASE"/>
    <property type="match status" value="1"/>
</dbReference>
<keyword evidence="1" id="KW-0547">Nucleotide-binding</keyword>
<organism evidence="8 9">
    <name type="scientific">Natronomicrosphaera hydrolytica</name>
    <dbReference type="NCBI Taxonomy" id="3242702"/>
    <lineage>
        <taxon>Bacteria</taxon>
        <taxon>Pseudomonadati</taxon>
        <taxon>Planctomycetota</taxon>
        <taxon>Phycisphaerae</taxon>
        <taxon>Phycisphaerales</taxon>
        <taxon>Phycisphaeraceae</taxon>
        <taxon>Natronomicrosphaera</taxon>
    </lineage>
</organism>
<keyword evidence="9" id="KW-1185">Reference proteome</keyword>
<feature type="domain" description="GHMP kinase N-terminal" evidence="6">
    <location>
        <begin position="139"/>
        <end position="219"/>
    </location>
</feature>
<keyword evidence="2" id="KW-0418">Kinase</keyword>
<dbReference type="InterPro" id="IPR013750">
    <property type="entry name" value="GHMP_kinase_C_dom"/>
</dbReference>
<feature type="domain" description="GHMP kinase C-terminal" evidence="7">
    <location>
        <begin position="421"/>
        <end position="496"/>
    </location>
</feature>
<dbReference type="InterPro" id="IPR006206">
    <property type="entry name" value="Mevalonate/galactokinase"/>
</dbReference>
<proteinExistence type="predicted"/>